<evidence type="ECO:0000313" key="2">
    <source>
        <dbReference type="EMBL" id="MDP9829338.1"/>
    </source>
</evidence>
<dbReference type="RefSeq" id="WP_307247436.1">
    <property type="nucleotide sequence ID" value="NZ_JAUSQZ010000001.1"/>
</dbReference>
<evidence type="ECO:0000256" key="1">
    <source>
        <dbReference type="SAM" id="MobiDB-lite"/>
    </source>
</evidence>
<dbReference type="Proteomes" id="UP001235712">
    <property type="component" value="Unassembled WGS sequence"/>
</dbReference>
<dbReference type="EMBL" id="JAUSQZ010000001">
    <property type="protein sequence ID" value="MDP9829338.1"/>
    <property type="molecule type" value="Genomic_DNA"/>
</dbReference>
<sequence>MTADLSRIPSQIDRGRQIASQAAGVEHTRAAAEVAAAVQAARMVPRDLEYAKEQMRRACSNYSLAQRAFYSYRQGGLVEGATVYLARTLAAVYGNIDWGTKELERSAGQSEVQAWAWDQETNSRKSRSIIIPHVQYTGGKGQKTLEGAREIDQNNNSVAARAEREMLFGIMDSGYVEEAKRLCRETLERGENGKSIPERATAAVDAFARNMKVTRAQLEKNVGRSVNQWSAQDIASLEVLYGSLNRNEISKDEAFPPEAPKVVDFAGAPKPPAIQGEPDPTVNGEMPNGGVQ</sequence>
<name>A0ABT9P9H8_9ACTN</name>
<evidence type="ECO:0000313" key="3">
    <source>
        <dbReference type="Proteomes" id="UP001235712"/>
    </source>
</evidence>
<gene>
    <name evidence="2" type="ORF">J2S57_005087</name>
</gene>
<organism evidence="2 3">
    <name type="scientific">Kineosporia succinea</name>
    <dbReference type="NCBI Taxonomy" id="84632"/>
    <lineage>
        <taxon>Bacteria</taxon>
        <taxon>Bacillati</taxon>
        <taxon>Actinomycetota</taxon>
        <taxon>Actinomycetes</taxon>
        <taxon>Kineosporiales</taxon>
        <taxon>Kineosporiaceae</taxon>
        <taxon>Kineosporia</taxon>
    </lineage>
</organism>
<proteinExistence type="predicted"/>
<protein>
    <submittedName>
        <fullName evidence="2">Uncharacterized protein</fullName>
    </submittedName>
</protein>
<reference evidence="2 3" key="1">
    <citation type="submission" date="2023-07" db="EMBL/GenBank/DDBJ databases">
        <title>Sequencing the genomes of 1000 actinobacteria strains.</title>
        <authorList>
            <person name="Klenk H.-P."/>
        </authorList>
    </citation>
    <scope>NUCLEOTIDE SEQUENCE [LARGE SCALE GENOMIC DNA]</scope>
    <source>
        <strain evidence="2 3">DSM 44388</strain>
    </source>
</reference>
<comment type="caution">
    <text evidence="2">The sequence shown here is derived from an EMBL/GenBank/DDBJ whole genome shotgun (WGS) entry which is preliminary data.</text>
</comment>
<keyword evidence="3" id="KW-1185">Reference proteome</keyword>
<feature type="region of interest" description="Disordered" evidence="1">
    <location>
        <begin position="255"/>
        <end position="292"/>
    </location>
</feature>
<accession>A0ABT9P9H8</accession>